<evidence type="ECO:0000256" key="1">
    <source>
        <dbReference type="SAM" id="MobiDB-lite"/>
    </source>
</evidence>
<accession>L0AYW3</accession>
<feature type="compositionally biased region" description="Basic and acidic residues" evidence="1">
    <location>
        <begin position="550"/>
        <end position="563"/>
    </location>
</feature>
<dbReference type="RefSeq" id="XP_004829877.1">
    <property type="nucleotide sequence ID" value="XM_004829820.1"/>
</dbReference>
<gene>
    <name evidence="2" type="ORF">BEWA_030640</name>
</gene>
<feature type="region of interest" description="Disordered" evidence="1">
    <location>
        <begin position="547"/>
        <end position="574"/>
    </location>
</feature>
<proteinExistence type="predicted"/>
<feature type="compositionally biased region" description="Polar residues" evidence="1">
    <location>
        <begin position="145"/>
        <end position="156"/>
    </location>
</feature>
<keyword evidence="3" id="KW-1185">Reference proteome</keyword>
<protein>
    <submittedName>
        <fullName evidence="2">Uncharacterized protein</fullName>
    </submittedName>
</protein>
<dbReference type="EMBL" id="CP001669">
    <property type="protein sequence ID" value="AFZ80211.1"/>
    <property type="molecule type" value="Genomic_DNA"/>
</dbReference>
<dbReference type="eggNOG" id="ENOG502SPX1">
    <property type="taxonomic scope" value="Eukaryota"/>
</dbReference>
<feature type="compositionally biased region" description="Basic residues" evidence="1">
    <location>
        <begin position="564"/>
        <end position="574"/>
    </location>
</feature>
<sequence length="574" mass="66660">MDNQILIGKNLSKLSTKNAALERASGLSQQKDDVKKIKRDNAFALIHGLDSEDSTAAPSDPASAERVELKVITESMKKKLSKVVNNQYEYNRRQFLAASWAYLKHPDSFINTTTDNFISSHLDLLFSKYDENKPPVREESVPESLESNEQSSSYENTDSEDMCEDIPDLFDNEYFEKPEHTLKNRCENFFKTHGLVVKVRRLPLDYNKPNGTQNRRPAKALNTLSLYPPYHFISRHRRHLFEQLMRSRTFLDTRYNSCNEMRNSKSPFSLFEVHPNILNHFNELKNDFSDPEFSGVYISLNTKPYQTTSEFGKANRTKLIAWALVEILTNNERCLKCLWIHPSISATGTTDVLSAFLPYVIFVSFSVKPPSIDLRYQNKLFYVWLSDFDHFPRQTLVLLTSVKRFGLIKHYDRPENSQTKDVTRSHADAGIQDEKCFCNSHANWNDCDQVILGCTEQLMHILIPKWIKVVKQGYSTHLLDDLEKITSPDILSSSQKSTETVNEIKTAEFTGLEHSEIRDLMMHLYGARWRLRLKIKTLRNVKLSSSSYTSKDEYSASSNEREQRRKRREQKLYR</sequence>
<dbReference type="GeneID" id="15803355"/>
<feature type="region of interest" description="Disordered" evidence="1">
    <location>
        <begin position="133"/>
        <end position="161"/>
    </location>
</feature>
<dbReference type="VEuPathDB" id="PiroplasmaDB:BEWA_030640"/>
<name>L0AYW3_THEEQ</name>
<evidence type="ECO:0000313" key="2">
    <source>
        <dbReference type="EMBL" id="AFZ80211.1"/>
    </source>
</evidence>
<reference evidence="2 3" key="1">
    <citation type="journal article" date="2012" name="BMC Genomics">
        <title>Comparative genomic analysis and phylogenetic position of Theileria equi.</title>
        <authorList>
            <person name="Kappmeyer L.S."/>
            <person name="Thiagarajan M."/>
            <person name="Herndon D.R."/>
            <person name="Ramsay J.D."/>
            <person name="Caler E."/>
            <person name="Djikeng A."/>
            <person name="Gillespie J.J."/>
            <person name="Lau A.O."/>
            <person name="Roalson E.H."/>
            <person name="Silva J.C."/>
            <person name="Silva M.G."/>
            <person name="Suarez C.E."/>
            <person name="Ueti M.W."/>
            <person name="Nene V.M."/>
            <person name="Mealey R.H."/>
            <person name="Knowles D.P."/>
            <person name="Brayton K.A."/>
        </authorList>
    </citation>
    <scope>NUCLEOTIDE SEQUENCE [LARGE SCALE GENOMIC DNA]</scope>
    <source>
        <strain evidence="2 3">WA</strain>
    </source>
</reference>
<dbReference type="OrthoDB" id="365791at2759"/>
<evidence type="ECO:0000313" key="3">
    <source>
        <dbReference type="Proteomes" id="UP000031512"/>
    </source>
</evidence>
<dbReference type="AlphaFoldDB" id="L0AYW3"/>
<dbReference type="KEGG" id="beq:BEWA_030640"/>
<organism evidence="2 3">
    <name type="scientific">Theileria equi strain WA</name>
    <dbReference type="NCBI Taxonomy" id="1537102"/>
    <lineage>
        <taxon>Eukaryota</taxon>
        <taxon>Sar</taxon>
        <taxon>Alveolata</taxon>
        <taxon>Apicomplexa</taxon>
        <taxon>Aconoidasida</taxon>
        <taxon>Piroplasmida</taxon>
        <taxon>Theileriidae</taxon>
        <taxon>Theileria</taxon>
    </lineage>
</organism>
<dbReference type="Proteomes" id="UP000031512">
    <property type="component" value="Chromosome 1"/>
</dbReference>